<dbReference type="eggNOG" id="ENOG502SQCG">
    <property type="taxonomic scope" value="Eukaryota"/>
</dbReference>
<dbReference type="InterPro" id="IPR011009">
    <property type="entry name" value="Kinase-like_dom_sf"/>
</dbReference>
<dbReference type="OrthoDB" id="2906425at2759"/>
<dbReference type="EMBL" id="DS995704">
    <property type="protein sequence ID" value="EEQ31409.1"/>
    <property type="molecule type" value="Genomic_DNA"/>
</dbReference>
<dbReference type="Gene3D" id="3.90.1200.10">
    <property type="match status" value="1"/>
</dbReference>
<evidence type="ECO:0000313" key="3">
    <source>
        <dbReference type="Proteomes" id="UP000002035"/>
    </source>
</evidence>
<dbReference type="HOGENOM" id="CLU_021768_1_1_1"/>
<dbReference type="PANTHER" id="PTHR21310">
    <property type="entry name" value="AMINOGLYCOSIDE PHOSPHOTRANSFERASE-RELATED-RELATED"/>
    <property type="match status" value="1"/>
</dbReference>
<protein>
    <recommendedName>
        <fullName evidence="1">Aminoglycoside phosphotransferase domain-containing protein</fullName>
    </recommendedName>
</protein>
<dbReference type="PANTHER" id="PTHR21310:SF15">
    <property type="entry name" value="AMINOGLYCOSIDE PHOSPHOTRANSFERASE DOMAIN-CONTAINING PROTEIN"/>
    <property type="match status" value="1"/>
</dbReference>
<dbReference type="SUPFAM" id="SSF56112">
    <property type="entry name" value="Protein kinase-like (PK-like)"/>
    <property type="match status" value="1"/>
</dbReference>
<evidence type="ECO:0000259" key="1">
    <source>
        <dbReference type="Pfam" id="PF01636"/>
    </source>
</evidence>
<name>C5FP93_ARTOC</name>
<evidence type="ECO:0000313" key="2">
    <source>
        <dbReference type="EMBL" id="EEQ31409.1"/>
    </source>
</evidence>
<proteinExistence type="predicted"/>
<dbReference type="CDD" id="cd05120">
    <property type="entry name" value="APH_ChoK_like"/>
    <property type="match status" value="1"/>
</dbReference>
<keyword evidence="3" id="KW-1185">Reference proteome</keyword>
<dbReference type="STRING" id="554155.C5FP93"/>
<sequence>MAEKPDFDNDKYGEKYRRVYYIIDSAEISAFENQALTNFITSTSAAVVTSKYVQDRVSQNSGTCTLEETLRSLLQDISTLSKKMTHDDDMNPKTETALYERDGGRCFISGLSAGVKPTHIVAPSIQNDKDLLPGGYLRPLLEAMFRQEEIEQMFALLHAQEKGAELKNLLLMEPSVRWAFLGGHFQIIKQSCLEPPESKDPTKMRTGGWWLRRTPPGRVYAPGLPKNNKLYSIPSTPNPDTHPLPAAVLLSIHQVISRSLRNLAVEKVVEAGWPAAKPGRMFLRATLNLLPGFIRLRLFEFIDKLAGYWDPTQKNEYVKYLPLGLCLKRAHRNIENEANALLLVEKYTSINAPRLIGSATVDHFTGYILMTRIFGDPLSHVHYLTTWEERKQIGKDLAKWIAEMRRIPNKSKFLIADTLGGPISDHRFSEELWGPFNKVSDFTDRLTRDVFSKKPRHETPLSYLYERKHDVCFTHSDLHISNLYVTRGRLTGIVDWENAGFKPEYWEFTRSLWTCAGSYSRKYMYMSAFDGKYDDEYKAEMFILENSPFIF</sequence>
<accession>C5FP93</accession>
<dbReference type="InterPro" id="IPR051678">
    <property type="entry name" value="AGP_Transferase"/>
</dbReference>
<feature type="domain" description="Aminoglycoside phosphotransferase" evidence="1">
    <location>
        <begin position="329"/>
        <end position="514"/>
    </location>
</feature>
<dbReference type="InterPro" id="IPR002575">
    <property type="entry name" value="Aminoglycoside_PTrfase"/>
</dbReference>
<dbReference type="AlphaFoldDB" id="C5FP93"/>
<dbReference type="VEuPathDB" id="FungiDB:MCYG_04228"/>
<gene>
    <name evidence="2" type="ORF">MCYG_04228</name>
</gene>
<dbReference type="Proteomes" id="UP000002035">
    <property type="component" value="Unassembled WGS sequence"/>
</dbReference>
<dbReference type="Pfam" id="PF01636">
    <property type="entry name" value="APH"/>
    <property type="match status" value="1"/>
</dbReference>
<dbReference type="OMA" id="GHRCCIT"/>
<dbReference type="GeneID" id="9224561"/>
<organism evidence="2 3">
    <name type="scientific">Arthroderma otae (strain ATCC MYA-4605 / CBS 113480)</name>
    <name type="common">Microsporum canis</name>
    <dbReference type="NCBI Taxonomy" id="554155"/>
    <lineage>
        <taxon>Eukaryota</taxon>
        <taxon>Fungi</taxon>
        <taxon>Dikarya</taxon>
        <taxon>Ascomycota</taxon>
        <taxon>Pezizomycotina</taxon>
        <taxon>Eurotiomycetes</taxon>
        <taxon>Eurotiomycetidae</taxon>
        <taxon>Onygenales</taxon>
        <taxon>Arthrodermataceae</taxon>
        <taxon>Microsporum</taxon>
    </lineage>
</organism>
<reference evidence="3" key="1">
    <citation type="journal article" date="2012" name="MBio">
        <title>Comparative genome analysis of Trichophyton rubrum and related dermatophytes reveals candidate genes involved in infection.</title>
        <authorList>
            <person name="Martinez D.A."/>
            <person name="Oliver B.G."/>
            <person name="Graeser Y."/>
            <person name="Goldberg J.M."/>
            <person name="Li W."/>
            <person name="Martinez-Rossi N.M."/>
            <person name="Monod M."/>
            <person name="Shelest E."/>
            <person name="Barton R.C."/>
            <person name="Birch E."/>
            <person name="Brakhage A.A."/>
            <person name="Chen Z."/>
            <person name="Gurr S.J."/>
            <person name="Heiman D."/>
            <person name="Heitman J."/>
            <person name="Kosti I."/>
            <person name="Rossi A."/>
            <person name="Saif S."/>
            <person name="Samalova M."/>
            <person name="Saunders C.W."/>
            <person name="Shea T."/>
            <person name="Summerbell R.C."/>
            <person name="Xu J."/>
            <person name="Young S."/>
            <person name="Zeng Q."/>
            <person name="Birren B.W."/>
            <person name="Cuomo C.A."/>
            <person name="White T.C."/>
        </authorList>
    </citation>
    <scope>NUCLEOTIDE SEQUENCE [LARGE SCALE GENOMIC DNA]</scope>
    <source>
        <strain evidence="3">ATCC MYA-4605 / CBS 113480</strain>
    </source>
</reference>
<dbReference type="RefSeq" id="XP_002846491.1">
    <property type="nucleotide sequence ID" value="XM_002846445.1"/>
</dbReference>